<feature type="non-terminal residue" evidence="2">
    <location>
        <position position="218"/>
    </location>
</feature>
<dbReference type="EMBL" id="AGNL01011194">
    <property type="protein sequence ID" value="EJK68539.1"/>
    <property type="molecule type" value="Genomic_DNA"/>
</dbReference>
<proteinExistence type="predicted"/>
<feature type="compositionally biased region" description="Basic and acidic residues" evidence="1">
    <location>
        <begin position="63"/>
        <end position="103"/>
    </location>
</feature>
<name>K0SUA8_THAOC</name>
<protein>
    <submittedName>
        <fullName evidence="2">Uncharacterized protein</fullName>
    </submittedName>
</protein>
<comment type="caution">
    <text evidence="2">The sequence shown here is derived from an EMBL/GenBank/DDBJ whole genome shotgun (WGS) entry which is preliminary data.</text>
</comment>
<dbReference type="Proteomes" id="UP000266841">
    <property type="component" value="Unassembled WGS sequence"/>
</dbReference>
<feature type="compositionally biased region" description="Low complexity" evidence="1">
    <location>
        <begin position="106"/>
        <end position="120"/>
    </location>
</feature>
<sequence>MPSRPRPRGRIPASPGFRSSSIAFGLVPTFGPSASSSRLEKRGIQHVLPPRRLGLRPAPPQAVHDKALPVLHPDGRVRRPVDLREPRLGHGRDTQPERVDAELRGAVPQRVQPRPAQARRAPVRRRPGPAGAPPPRVGRAARPDGAGGRRPRPVRVGRVAAVPPPRGDGGGVARAPGDDGHGPRHLHVHGPDLRAPEQEAAGVRPGPAPLPPRGLGAG</sequence>
<evidence type="ECO:0000313" key="3">
    <source>
        <dbReference type="Proteomes" id="UP000266841"/>
    </source>
</evidence>
<keyword evidence="3" id="KW-1185">Reference proteome</keyword>
<reference evidence="2 3" key="1">
    <citation type="journal article" date="2012" name="Genome Biol.">
        <title>Genome and low-iron response of an oceanic diatom adapted to chronic iron limitation.</title>
        <authorList>
            <person name="Lommer M."/>
            <person name="Specht M."/>
            <person name="Roy A.S."/>
            <person name="Kraemer L."/>
            <person name="Andreson R."/>
            <person name="Gutowska M.A."/>
            <person name="Wolf J."/>
            <person name="Bergner S.V."/>
            <person name="Schilhabel M.B."/>
            <person name="Klostermeier U.C."/>
            <person name="Beiko R.G."/>
            <person name="Rosenstiel P."/>
            <person name="Hippler M."/>
            <person name="Laroche J."/>
        </authorList>
    </citation>
    <scope>NUCLEOTIDE SEQUENCE [LARGE SCALE GENOMIC DNA]</scope>
    <source>
        <strain evidence="2 3">CCMP1005</strain>
    </source>
</reference>
<dbReference type="AlphaFoldDB" id="K0SUA8"/>
<accession>K0SUA8</accession>
<evidence type="ECO:0000256" key="1">
    <source>
        <dbReference type="SAM" id="MobiDB-lite"/>
    </source>
</evidence>
<feature type="region of interest" description="Disordered" evidence="1">
    <location>
        <begin position="31"/>
        <end position="218"/>
    </location>
</feature>
<gene>
    <name evidence="2" type="ORF">THAOC_10269</name>
</gene>
<organism evidence="2 3">
    <name type="scientific">Thalassiosira oceanica</name>
    <name type="common">Marine diatom</name>
    <dbReference type="NCBI Taxonomy" id="159749"/>
    <lineage>
        <taxon>Eukaryota</taxon>
        <taxon>Sar</taxon>
        <taxon>Stramenopiles</taxon>
        <taxon>Ochrophyta</taxon>
        <taxon>Bacillariophyta</taxon>
        <taxon>Coscinodiscophyceae</taxon>
        <taxon>Thalassiosirophycidae</taxon>
        <taxon>Thalassiosirales</taxon>
        <taxon>Thalassiosiraceae</taxon>
        <taxon>Thalassiosira</taxon>
    </lineage>
</organism>
<evidence type="ECO:0000313" key="2">
    <source>
        <dbReference type="EMBL" id="EJK68539.1"/>
    </source>
</evidence>